<evidence type="ECO:0000256" key="5">
    <source>
        <dbReference type="SAM" id="MobiDB-lite"/>
    </source>
</evidence>
<comment type="caution">
    <text evidence="7">The sequence shown here is derived from an EMBL/GenBank/DDBJ whole genome shotgun (WGS) entry which is preliminary data.</text>
</comment>
<dbReference type="SUPFAM" id="SSF51679">
    <property type="entry name" value="Bacterial luciferase-like"/>
    <property type="match status" value="1"/>
</dbReference>
<dbReference type="Pfam" id="PF00296">
    <property type="entry name" value="Bac_luciferase"/>
    <property type="match status" value="1"/>
</dbReference>
<keyword evidence="8" id="KW-1185">Reference proteome</keyword>
<dbReference type="RefSeq" id="WP_324773136.1">
    <property type="nucleotide sequence ID" value="NZ_BAAATS010000048.1"/>
</dbReference>
<dbReference type="InterPro" id="IPR011251">
    <property type="entry name" value="Luciferase-like_dom"/>
</dbReference>
<feature type="compositionally biased region" description="Basic residues" evidence="5">
    <location>
        <begin position="303"/>
        <end position="312"/>
    </location>
</feature>
<evidence type="ECO:0000259" key="6">
    <source>
        <dbReference type="Pfam" id="PF00296"/>
    </source>
</evidence>
<evidence type="ECO:0000256" key="2">
    <source>
        <dbReference type="ARBA" id="ARBA00022643"/>
    </source>
</evidence>
<gene>
    <name evidence="7" type="ORF">OKJ48_33680</name>
</gene>
<protein>
    <submittedName>
        <fullName evidence="7">LLM class flavin-dependent oxidoreductase</fullName>
    </submittedName>
</protein>
<dbReference type="InterPro" id="IPR036661">
    <property type="entry name" value="Luciferase-like_sf"/>
</dbReference>
<organism evidence="7 8">
    <name type="scientific">Streptomyces kunmingensis</name>
    <dbReference type="NCBI Taxonomy" id="68225"/>
    <lineage>
        <taxon>Bacteria</taxon>
        <taxon>Bacillati</taxon>
        <taxon>Actinomycetota</taxon>
        <taxon>Actinomycetes</taxon>
        <taxon>Kitasatosporales</taxon>
        <taxon>Streptomycetaceae</taxon>
        <taxon>Streptomyces</taxon>
    </lineage>
</organism>
<accession>A0ABU6CK91</accession>
<evidence type="ECO:0000313" key="8">
    <source>
        <dbReference type="Proteomes" id="UP001352223"/>
    </source>
</evidence>
<keyword evidence="1" id="KW-0285">Flavoprotein</keyword>
<dbReference type="EMBL" id="JAOZYB010000324">
    <property type="protein sequence ID" value="MEB3965139.1"/>
    <property type="molecule type" value="Genomic_DNA"/>
</dbReference>
<dbReference type="InterPro" id="IPR050172">
    <property type="entry name" value="SsuD_RutA_monooxygenase"/>
</dbReference>
<keyword evidence="4" id="KW-0503">Monooxygenase</keyword>
<evidence type="ECO:0000256" key="4">
    <source>
        <dbReference type="ARBA" id="ARBA00023033"/>
    </source>
</evidence>
<dbReference type="PANTHER" id="PTHR42847:SF4">
    <property type="entry name" value="ALKANESULFONATE MONOOXYGENASE-RELATED"/>
    <property type="match status" value="1"/>
</dbReference>
<proteinExistence type="predicted"/>
<evidence type="ECO:0000256" key="1">
    <source>
        <dbReference type="ARBA" id="ARBA00022630"/>
    </source>
</evidence>
<dbReference type="Gene3D" id="3.20.20.30">
    <property type="entry name" value="Luciferase-like domain"/>
    <property type="match status" value="2"/>
</dbReference>
<evidence type="ECO:0000313" key="7">
    <source>
        <dbReference type="EMBL" id="MEB3965139.1"/>
    </source>
</evidence>
<dbReference type="PANTHER" id="PTHR42847">
    <property type="entry name" value="ALKANESULFONATE MONOOXYGENASE"/>
    <property type="match status" value="1"/>
</dbReference>
<keyword evidence="2" id="KW-0288">FMN</keyword>
<keyword evidence="3" id="KW-0560">Oxidoreductase</keyword>
<dbReference type="Proteomes" id="UP001352223">
    <property type="component" value="Unassembled WGS sequence"/>
</dbReference>
<sequence length="312" mass="33445">MPENHPLLHWFLPTGEDRADTGRPARVARAAEQAGFTSLFAPVGPGRVDPWHLASVLAGHTERIGFLVGVRAGAVSPTLLAQQADAFRRFTGGRLRLNLVTGGDSTEHRSPGDQLAHDQRYGRTDEVMAVLRSLLDGGRIDFQGQHVQVEGARLTDPAVEHKVPLYLGGVSGAAENLAARRADVHLMWSEPAEPPETVAARVARLRDRNPALRFALRLSAVGRDDEVARRLHTYCRSGVDEFVLSGSPDPDDALRVGGEVAPRLRELLSADDAWENAAAPPPPGTGGDGAALASDGVTPASRRSGRCRRGCR</sequence>
<evidence type="ECO:0000256" key="3">
    <source>
        <dbReference type="ARBA" id="ARBA00023002"/>
    </source>
</evidence>
<name>A0ABU6CK91_9ACTN</name>
<feature type="domain" description="Luciferase-like" evidence="6">
    <location>
        <begin position="22"/>
        <end position="271"/>
    </location>
</feature>
<feature type="region of interest" description="Disordered" evidence="5">
    <location>
        <begin position="271"/>
        <end position="312"/>
    </location>
</feature>
<reference evidence="7 8" key="1">
    <citation type="submission" date="2022-10" db="EMBL/GenBank/DDBJ databases">
        <authorList>
            <person name="Xie J."/>
            <person name="Shen N."/>
        </authorList>
    </citation>
    <scope>NUCLEOTIDE SEQUENCE [LARGE SCALE GENOMIC DNA]</scope>
    <source>
        <strain evidence="7 8">DSM 41681</strain>
    </source>
</reference>